<evidence type="ECO:0000256" key="1">
    <source>
        <dbReference type="SAM" id="MobiDB-lite"/>
    </source>
</evidence>
<evidence type="ECO:0000313" key="3">
    <source>
        <dbReference type="Proteomes" id="UP000193144"/>
    </source>
</evidence>
<dbReference type="EMBL" id="MCFA01000143">
    <property type="protein sequence ID" value="ORY03736.1"/>
    <property type="molecule type" value="Genomic_DNA"/>
</dbReference>
<proteinExistence type="predicted"/>
<feature type="compositionally biased region" description="Polar residues" evidence="1">
    <location>
        <begin position="17"/>
        <end position="31"/>
    </location>
</feature>
<feature type="region of interest" description="Disordered" evidence="1">
    <location>
        <begin position="17"/>
        <end position="49"/>
    </location>
</feature>
<dbReference type="AlphaFoldDB" id="A0A1Y1Z0M9"/>
<feature type="region of interest" description="Disordered" evidence="1">
    <location>
        <begin position="78"/>
        <end position="127"/>
    </location>
</feature>
<organism evidence="2 3">
    <name type="scientific">Clohesyomyces aquaticus</name>
    <dbReference type="NCBI Taxonomy" id="1231657"/>
    <lineage>
        <taxon>Eukaryota</taxon>
        <taxon>Fungi</taxon>
        <taxon>Dikarya</taxon>
        <taxon>Ascomycota</taxon>
        <taxon>Pezizomycotina</taxon>
        <taxon>Dothideomycetes</taxon>
        <taxon>Pleosporomycetidae</taxon>
        <taxon>Pleosporales</taxon>
        <taxon>Lindgomycetaceae</taxon>
        <taxon>Clohesyomyces</taxon>
    </lineage>
</organism>
<evidence type="ECO:0000313" key="2">
    <source>
        <dbReference type="EMBL" id="ORY03736.1"/>
    </source>
</evidence>
<accession>A0A1Y1Z0M9</accession>
<keyword evidence="3" id="KW-1185">Reference proteome</keyword>
<dbReference type="OrthoDB" id="10627895at2759"/>
<dbReference type="Proteomes" id="UP000193144">
    <property type="component" value="Unassembled WGS sequence"/>
</dbReference>
<protein>
    <submittedName>
        <fullName evidence="2">Uncharacterized protein</fullName>
    </submittedName>
</protein>
<sequence>MAETVLKTLLSLRRCNSCTSSPEAQTSSTEQGWRAEQQEKNSRLPSPRHSTFLHHRLSSLSPPFFLYPSLSPQSFPLPSSLAHHGQAQHRGIARREASRLPASPTGQRSPSPDLGVHVPQPIQPTTSFSTDAFGAGPCIFAAQTISHGPHCASVHQSAACSPDRPCPDHASFIPTHLRGHRRASLFDASALTLEASGLLRATTHDGQSRDQNCVRAMRTPPLPSTHIPCAASYPAYSKPHMTSFCSSKA</sequence>
<comment type="caution">
    <text evidence="2">The sequence shown here is derived from an EMBL/GenBank/DDBJ whole genome shotgun (WGS) entry which is preliminary data.</text>
</comment>
<name>A0A1Y1Z0M9_9PLEO</name>
<gene>
    <name evidence="2" type="ORF">BCR34DRAFT_634788</name>
</gene>
<reference evidence="2 3" key="1">
    <citation type="submission" date="2016-07" db="EMBL/GenBank/DDBJ databases">
        <title>Pervasive Adenine N6-methylation of Active Genes in Fungi.</title>
        <authorList>
            <consortium name="DOE Joint Genome Institute"/>
            <person name="Mondo S.J."/>
            <person name="Dannebaum R.O."/>
            <person name="Kuo R.C."/>
            <person name="Labutti K."/>
            <person name="Haridas S."/>
            <person name="Kuo A."/>
            <person name="Salamov A."/>
            <person name="Ahrendt S.R."/>
            <person name="Lipzen A."/>
            <person name="Sullivan W."/>
            <person name="Andreopoulos W.B."/>
            <person name="Clum A."/>
            <person name="Lindquist E."/>
            <person name="Daum C."/>
            <person name="Ramamoorthy G.K."/>
            <person name="Gryganskyi A."/>
            <person name="Culley D."/>
            <person name="Magnuson J.K."/>
            <person name="James T.Y."/>
            <person name="O'Malley M.A."/>
            <person name="Stajich J.E."/>
            <person name="Spatafora J.W."/>
            <person name="Visel A."/>
            <person name="Grigoriev I.V."/>
        </authorList>
    </citation>
    <scope>NUCLEOTIDE SEQUENCE [LARGE SCALE GENOMIC DNA]</scope>
    <source>
        <strain evidence="2 3">CBS 115471</strain>
    </source>
</reference>